<keyword evidence="2" id="KW-1185">Reference proteome</keyword>
<dbReference type="InParanoid" id="G0QXU5"/>
<accession>G0QXU5</accession>
<evidence type="ECO:0000313" key="2">
    <source>
        <dbReference type="Proteomes" id="UP000008983"/>
    </source>
</evidence>
<evidence type="ECO:0000313" key="1">
    <source>
        <dbReference type="EMBL" id="EGR29960.1"/>
    </source>
</evidence>
<dbReference type="Proteomes" id="UP000008983">
    <property type="component" value="Unassembled WGS sequence"/>
</dbReference>
<dbReference type="GeneID" id="14906076"/>
<name>G0QXU5_ICHMU</name>
<protein>
    <submittedName>
        <fullName evidence="1">Uncharacterized protein</fullName>
    </submittedName>
</protein>
<proteinExistence type="predicted"/>
<dbReference type="EMBL" id="GL984088">
    <property type="protein sequence ID" value="EGR29960.1"/>
    <property type="molecule type" value="Genomic_DNA"/>
</dbReference>
<gene>
    <name evidence="1" type="ORF">IMG5_145090</name>
</gene>
<feature type="non-terminal residue" evidence="1">
    <location>
        <position position="1"/>
    </location>
</feature>
<organism evidence="1 2">
    <name type="scientific">Ichthyophthirius multifiliis</name>
    <name type="common">White spot disease agent</name>
    <name type="synonym">Ich</name>
    <dbReference type="NCBI Taxonomy" id="5932"/>
    <lineage>
        <taxon>Eukaryota</taxon>
        <taxon>Sar</taxon>
        <taxon>Alveolata</taxon>
        <taxon>Ciliophora</taxon>
        <taxon>Intramacronucleata</taxon>
        <taxon>Oligohymenophorea</taxon>
        <taxon>Hymenostomatida</taxon>
        <taxon>Ophryoglenina</taxon>
        <taxon>Ichthyophthirius</taxon>
    </lineage>
</organism>
<dbReference type="AlphaFoldDB" id="G0QXU5"/>
<reference evidence="1 2" key="1">
    <citation type="submission" date="2011-07" db="EMBL/GenBank/DDBJ databases">
        <authorList>
            <person name="Coyne R."/>
            <person name="Brami D."/>
            <person name="Johnson J."/>
            <person name="Hostetler J."/>
            <person name="Hannick L."/>
            <person name="Clark T."/>
            <person name="Cassidy-Hanley D."/>
            <person name="Inman J."/>
        </authorList>
    </citation>
    <scope>NUCLEOTIDE SEQUENCE [LARGE SCALE GENOMIC DNA]</scope>
    <source>
        <strain evidence="1 2">G5</strain>
    </source>
</reference>
<sequence length="153" mass="17483">QACYKAISYAFYNLLFILFLNGSKVSSTQCSIFNSSSFNILFTGFTTTQSYYISSTFYQNSSSFYSSITLFQAQSVKYYCNSEISQGLSIKIPSSNFQTLGIFILNLNFVQIFKSINFVIVISYKEQYLQKLPFIKFKILSKSIFQNIGILAQ</sequence>
<dbReference type="RefSeq" id="XP_004031196.1">
    <property type="nucleotide sequence ID" value="XM_004031148.1"/>
</dbReference>